<evidence type="ECO:0000313" key="2">
    <source>
        <dbReference type="EMBL" id="KZV57437.1"/>
    </source>
</evidence>
<gene>
    <name evidence="2" type="ORF">F511_31644</name>
</gene>
<feature type="compositionally biased region" description="Polar residues" evidence="1">
    <location>
        <begin position="1"/>
        <end position="24"/>
    </location>
</feature>
<evidence type="ECO:0000256" key="1">
    <source>
        <dbReference type="SAM" id="MobiDB-lite"/>
    </source>
</evidence>
<feature type="compositionally biased region" description="Pro residues" evidence="1">
    <location>
        <begin position="36"/>
        <end position="45"/>
    </location>
</feature>
<proteinExistence type="predicted"/>
<sequence length="162" mass="18610">MTSANLPQIETRKFQNFQNCSNMPPRSDRNQQRDGTPPPPLPPQMPYERDSVDMLAGITKMLERQTERPGKSHEEYVAERFCSQLSPNQVSSVLPVAMHTYKKRQQPENSGEKQSQYNQQEGFTRRFDEYSSSAHTRSSSLAQSELLATPQTITQTQLQIYK</sequence>
<evidence type="ECO:0000313" key="3">
    <source>
        <dbReference type="Proteomes" id="UP000250235"/>
    </source>
</evidence>
<keyword evidence="3" id="KW-1185">Reference proteome</keyword>
<feature type="compositionally biased region" description="Polar residues" evidence="1">
    <location>
        <begin position="107"/>
        <end position="122"/>
    </location>
</feature>
<protein>
    <submittedName>
        <fullName evidence="2">Uncharacterized protein</fullName>
    </submittedName>
</protein>
<feature type="region of interest" description="Disordered" evidence="1">
    <location>
        <begin position="1"/>
        <end position="51"/>
    </location>
</feature>
<organism evidence="2 3">
    <name type="scientific">Dorcoceras hygrometricum</name>
    <dbReference type="NCBI Taxonomy" id="472368"/>
    <lineage>
        <taxon>Eukaryota</taxon>
        <taxon>Viridiplantae</taxon>
        <taxon>Streptophyta</taxon>
        <taxon>Embryophyta</taxon>
        <taxon>Tracheophyta</taxon>
        <taxon>Spermatophyta</taxon>
        <taxon>Magnoliopsida</taxon>
        <taxon>eudicotyledons</taxon>
        <taxon>Gunneridae</taxon>
        <taxon>Pentapetalae</taxon>
        <taxon>asterids</taxon>
        <taxon>lamiids</taxon>
        <taxon>Lamiales</taxon>
        <taxon>Gesneriaceae</taxon>
        <taxon>Didymocarpoideae</taxon>
        <taxon>Trichosporeae</taxon>
        <taxon>Loxocarpinae</taxon>
        <taxon>Dorcoceras</taxon>
    </lineage>
</organism>
<dbReference type="Proteomes" id="UP000250235">
    <property type="component" value="Unassembled WGS sequence"/>
</dbReference>
<dbReference type="EMBL" id="KQ987292">
    <property type="protein sequence ID" value="KZV57437.1"/>
    <property type="molecule type" value="Genomic_DNA"/>
</dbReference>
<reference evidence="2 3" key="1">
    <citation type="journal article" date="2015" name="Proc. Natl. Acad. Sci. U.S.A.">
        <title>The resurrection genome of Boea hygrometrica: A blueprint for survival of dehydration.</title>
        <authorList>
            <person name="Xiao L."/>
            <person name="Yang G."/>
            <person name="Zhang L."/>
            <person name="Yang X."/>
            <person name="Zhao S."/>
            <person name="Ji Z."/>
            <person name="Zhou Q."/>
            <person name="Hu M."/>
            <person name="Wang Y."/>
            <person name="Chen M."/>
            <person name="Xu Y."/>
            <person name="Jin H."/>
            <person name="Xiao X."/>
            <person name="Hu G."/>
            <person name="Bao F."/>
            <person name="Hu Y."/>
            <person name="Wan P."/>
            <person name="Li L."/>
            <person name="Deng X."/>
            <person name="Kuang T."/>
            <person name="Xiang C."/>
            <person name="Zhu J.K."/>
            <person name="Oliver M.J."/>
            <person name="He Y."/>
        </authorList>
    </citation>
    <scope>NUCLEOTIDE SEQUENCE [LARGE SCALE GENOMIC DNA]</scope>
    <source>
        <strain evidence="3">cv. XS01</strain>
    </source>
</reference>
<name>A0A2Z7DE68_9LAMI</name>
<feature type="compositionally biased region" description="Low complexity" evidence="1">
    <location>
        <begin position="131"/>
        <end position="149"/>
    </location>
</feature>
<dbReference type="AlphaFoldDB" id="A0A2Z7DE68"/>
<accession>A0A2Z7DE68</accession>
<feature type="region of interest" description="Disordered" evidence="1">
    <location>
        <begin position="100"/>
        <end position="149"/>
    </location>
</feature>